<dbReference type="InterPro" id="IPR001736">
    <property type="entry name" value="PLipase_D/transphosphatidylase"/>
</dbReference>
<dbReference type="PANTHER" id="PTHR21248">
    <property type="entry name" value="CARDIOLIPIN SYNTHASE"/>
    <property type="match status" value="1"/>
</dbReference>
<dbReference type="CDD" id="cd09111">
    <property type="entry name" value="PLDc_ymdC_like_1"/>
    <property type="match status" value="1"/>
</dbReference>
<dbReference type="Gene3D" id="3.30.870.10">
    <property type="entry name" value="Endonuclease Chain A"/>
    <property type="match status" value="2"/>
</dbReference>
<dbReference type="InterPro" id="IPR025202">
    <property type="entry name" value="PLD-like_dom"/>
</dbReference>
<feature type="domain" description="PLD phosphodiesterase" evidence="2">
    <location>
        <begin position="405"/>
        <end position="432"/>
    </location>
</feature>
<dbReference type="Pfam" id="PF13091">
    <property type="entry name" value="PLDc_2"/>
    <property type="match status" value="2"/>
</dbReference>
<dbReference type="PROSITE" id="PS50035">
    <property type="entry name" value="PLD"/>
    <property type="match status" value="2"/>
</dbReference>
<protein>
    <submittedName>
        <fullName evidence="3">Phospholipase D family protein</fullName>
    </submittedName>
</protein>
<sequence length="433" mass="48327">MWPPMWRICHNLSAFIVLAGCLSSCAGFPQYSHPAADYYSAAPAESPFLSWQPHSTTTGQEAQLSLLADGLEAFLARLVLIRNARQSLDLQYYLYHDDLTGRVLTLALLQAADRGVRVRLLLDDMTSRGKDGPLAVLAVHPNIAVRLFNPFRRDYSRELQFISRYGVSTRRMHNKALISDNLMALVGGRNIGDEYFNAARDDVIFGDLDVLFSGPVVSDSSALFDRYWNSPLTFPVQQLNQSAVRPQQLEALRSDLQSWVQQQQQHRYIQALKQRLELLTHEVGRRMYNGRAFVLADTPDKLLQPGSGSALLTGVRQLSDQSRESVLLVSPYFVPGEAGVAYLKQLVQRGLEVTVLTNSLAATDVPAVHSAYKHYRRALLQAGVALWELKPDSRVGRISHWSGSSSASLHAKMLIADQRYLFVGSMNFDPRGA</sequence>
<dbReference type="PROSITE" id="PS51257">
    <property type="entry name" value="PROKAR_LIPOPROTEIN"/>
    <property type="match status" value="1"/>
</dbReference>
<reference evidence="4" key="1">
    <citation type="journal article" date="2019" name="Int. J. Syst. Evol. Microbiol.">
        <title>The Global Catalogue of Microorganisms (GCM) 10K type strain sequencing project: providing services to taxonomists for standard genome sequencing and annotation.</title>
        <authorList>
            <consortium name="The Broad Institute Genomics Platform"/>
            <consortium name="The Broad Institute Genome Sequencing Center for Infectious Disease"/>
            <person name="Wu L."/>
            <person name="Ma J."/>
        </authorList>
    </citation>
    <scope>NUCLEOTIDE SEQUENCE [LARGE SCALE GENOMIC DNA]</scope>
    <source>
        <strain evidence="4">KCTC 42424</strain>
    </source>
</reference>
<accession>A0ABV7VXF3</accession>
<comment type="caution">
    <text evidence="3">The sequence shown here is derived from an EMBL/GenBank/DDBJ whole genome shotgun (WGS) entry which is preliminary data.</text>
</comment>
<dbReference type="SMART" id="SM00155">
    <property type="entry name" value="PLDc"/>
    <property type="match status" value="2"/>
</dbReference>
<dbReference type="SUPFAM" id="SSF56024">
    <property type="entry name" value="Phospholipase D/nuclease"/>
    <property type="match status" value="2"/>
</dbReference>
<dbReference type="RefSeq" id="WP_376867986.1">
    <property type="nucleotide sequence ID" value="NZ_JBHRYB010000015.1"/>
</dbReference>
<keyword evidence="4" id="KW-1185">Reference proteome</keyword>
<dbReference type="PANTHER" id="PTHR21248:SF12">
    <property type="entry name" value="CARDIOLIPIN SYNTHASE C"/>
    <property type="match status" value="1"/>
</dbReference>
<evidence type="ECO:0000256" key="1">
    <source>
        <dbReference type="SAM" id="SignalP"/>
    </source>
</evidence>
<dbReference type="EMBL" id="JBHRYB010000015">
    <property type="protein sequence ID" value="MFC3681532.1"/>
    <property type="molecule type" value="Genomic_DNA"/>
</dbReference>
<evidence type="ECO:0000313" key="3">
    <source>
        <dbReference type="EMBL" id="MFC3681532.1"/>
    </source>
</evidence>
<keyword evidence="1" id="KW-0732">Signal</keyword>
<organism evidence="3 4">
    <name type="scientific">Bacterioplanoides pacificum</name>
    <dbReference type="NCBI Taxonomy" id="1171596"/>
    <lineage>
        <taxon>Bacteria</taxon>
        <taxon>Pseudomonadati</taxon>
        <taxon>Pseudomonadota</taxon>
        <taxon>Gammaproteobacteria</taxon>
        <taxon>Oceanospirillales</taxon>
        <taxon>Oceanospirillaceae</taxon>
        <taxon>Bacterioplanoides</taxon>
    </lineage>
</organism>
<evidence type="ECO:0000313" key="4">
    <source>
        <dbReference type="Proteomes" id="UP001595722"/>
    </source>
</evidence>
<gene>
    <name evidence="3" type="ORF">ACFOMG_15615</name>
</gene>
<feature type="chain" id="PRO_5046870627" evidence="1">
    <location>
        <begin position="20"/>
        <end position="433"/>
    </location>
</feature>
<name>A0ABV7VXF3_9GAMM</name>
<feature type="signal peptide" evidence="1">
    <location>
        <begin position="1"/>
        <end position="19"/>
    </location>
</feature>
<evidence type="ECO:0000259" key="2">
    <source>
        <dbReference type="PROSITE" id="PS50035"/>
    </source>
</evidence>
<dbReference type="CDD" id="cd09113">
    <property type="entry name" value="PLDc_ymdC_like_2"/>
    <property type="match status" value="1"/>
</dbReference>
<feature type="domain" description="PLD phosphodiesterase" evidence="2">
    <location>
        <begin position="168"/>
        <end position="195"/>
    </location>
</feature>
<dbReference type="Proteomes" id="UP001595722">
    <property type="component" value="Unassembled WGS sequence"/>
</dbReference>
<proteinExistence type="predicted"/>